<organism evidence="2">
    <name type="scientific">uncultured Thermomicrobiales bacterium</name>
    <dbReference type="NCBI Taxonomy" id="1645740"/>
    <lineage>
        <taxon>Bacteria</taxon>
        <taxon>Pseudomonadati</taxon>
        <taxon>Thermomicrobiota</taxon>
        <taxon>Thermomicrobia</taxon>
        <taxon>Thermomicrobiales</taxon>
        <taxon>environmental samples</taxon>
    </lineage>
</organism>
<evidence type="ECO:0000313" key="2">
    <source>
        <dbReference type="EMBL" id="CAA9556817.1"/>
    </source>
</evidence>
<dbReference type="AlphaFoldDB" id="A0A6J4UPR6"/>
<protein>
    <submittedName>
        <fullName evidence="2">Uncharacterized protein</fullName>
    </submittedName>
</protein>
<proteinExistence type="predicted"/>
<feature type="compositionally biased region" description="Pro residues" evidence="1">
    <location>
        <begin position="121"/>
        <end position="133"/>
    </location>
</feature>
<feature type="region of interest" description="Disordered" evidence="1">
    <location>
        <begin position="578"/>
        <end position="632"/>
    </location>
</feature>
<dbReference type="EMBL" id="CADCWM010000403">
    <property type="protein sequence ID" value="CAA9556817.1"/>
    <property type="molecule type" value="Genomic_DNA"/>
</dbReference>
<reference evidence="2" key="1">
    <citation type="submission" date="2020-02" db="EMBL/GenBank/DDBJ databases">
        <authorList>
            <person name="Meier V. D."/>
        </authorList>
    </citation>
    <scope>NUCLEOTIDE SEQUENCE</scope>
    <source>
        <strain evidence="2">AVDCRST_MAG88</strain>
    </source>
</reference>
<feature type="compositionally biased region" description="Acidic residues" evidence="1">
    <location>
        <begin position="613"/>
        <end position="632"/>
    </location>
</feature>
<name>A0A6J4UPR6_9BACT</name>
<sequence length="632" mass="69859">MQQTQAVATPAFEGTDEERQLAEQVFTLARFQGRFFAATAAINLRRDDLVRFIASRDGGRDPAALAAALDAALGRNRAIFSRSETDDGVVSYATTRAGTAPVPLGEDLAHSLPERFLNPPEVAPPPPPKPAPRIPDAWSQRPTFDGLLEEPEEGDLVSPAGLAALGEIAAVEAGTVAEPATTDELIAAIAAADVAAVPPAGTAAVLEGVEARPAPRPAVEQAPAIGSLPAEVLRAALAERLGRDDRFAQFGDRYYNEDLVDRYSRGDLRRIREYILEVTEPLSDDALLQDLFGRRANDPSYEAARFSINFRLSREKRDFEFVGTRDSRLWATGGLAPIGTTLRKASDLGTDFRPFLDEPAPDAPPGTSVTHTLTFFEWTYGLLPLDGSLRGFFPQPYLEDQKTAVLRFEVPQLFATFLAELRYPTANRGGYLVGFDEFYRENLAPGAVMTIDRTPNNDGQFVIRYATTAAREVRILQLDDRRNRYVFRPQTSYAQLNEDWLLAESRFPRLAGAKPLEDRERRRPEVVIGTAFERAAENVGTKSAPRYWSAPEELLPVVNIERPFTLRLLRETLESPQFPQFTADPDTPGAFFYETPASTTAARPKKRSAPQEHEDDLDLDPNLDLDTDNNEE</sequence>
<feature type="region of interest" description="Disordered" evidence="1">
    <location>
        <begin position="118"/>
        <end position="141"/>
    </location>
</feature>
<gene>
    <name evidence="2" type="ORF">AVDCRST_MAG88-1176</name>
</gene>
<accession>A0A6J4UPR6</accession>
<evidence type="ECO:0000256" key="1">
    <source>
        <dbReference type="SAM" id="MobiDB-lite"/>
    </source>
</evidence>